<dbReference type="GO" id="GO:0030170">
    <property type="term" value="F:pyridoxal phosphate binding"/>
    <property type="evidence" value="ECO:0007669"/>
    <property type="project" value="InterPro"/>
</dbReference>
<dbReference type="FunFam" id="3.40.640.10:FF:000014">
    <property type="entry name" value="Adenosylmethionine-8-amino-7-oxononanoate aminotransferase, probable"/>
    <property type="match status" value="1"/>
</dbReference>
<dbReference type="GeneID" id="56392507"/>
<dbReference type="Proteomes" id="UP000273811">
    <property type="component" value="Unassembled WGS sequence"/>
</dbReference>
<keyword evidence="3" id="KW-0808">Transferase</keyword>
<evidence type="ECO:0000256" key="2">
    <source>
        <dbReference type="ARBA" id="ARBA00022576"/>
    </source>
</evidence>
<evidence type="ECO:0000256" key="4">
    <source>
        <dbReference type="ARBA" id="ARBA00022898"/>
    </source>
</evidence>
<dbReference type="Pfam" id="PF00202">
    <property type="entry name" value="Aminotran_3"/>
    <property type="match status" value="1"/>
</dbReference>
<evidence type="ECO:0000256" key="3">
    <source>
        <dbReference type="ARBA" id="ARBA00022679"/>
    </source>
</evidence>
<comment type="similarity">
    <text evidence="1 5">Belongs to the class-III pyridoxal-phosphate-dependent aminotransferase family.</text>
</comment>
<keyword evidence="7" id="KW-1185">Reference proteome</keyword>
<dbReference type="InterPro" id="IPR015424">
    <property type="entry name" value="PyrdxlP-dep_Trfase"/>
</dbReference>
<dbReference type="PROSITE" id="PS00600">
    <property type="entry name" value="AA_TRANSFER_CLASS_3"/>
    <property type="match status" value="1"/>
</dbReference>
<reference evidence="6" key="1">
    <citation type="submission" date="2018-12" db="EMBL/GenBank/DDBJ databases">
        <authorList>
            <person name="Sun L."/>
            <person name="Chen Z."/>
        </authorList>
    </citation>
    <scope>NUCLEOTIDE SEQUENCE [LARGE SCALE GENOMIC DNA]</scope>
    <source>
        <strain evidence="6">DSM 16012</strain>
    </source>
</reference>
<evidence type="ECO:0000256" key="1">
    <source>
        <dbReference type="ARBA" id="ARBA00008954"/>
    </source>
</evidence>
<dbReference type="EMBL" id="QYTU02000029">
    <property type="protein sequence ID" value="RWR07732.1"/>
    <property type="molecule type" value="Genomic_DNA"/>
</dbReference>
<keyword evidence="4 5" id="KW-0663">Pyridoxal phosphate</keyword>
<evidence type="ECO:0000313" key="7">
    <source>
        <dbReference type="Proteomes" id="UP000273811"/>
    </source>
</evidence>
<dbReference type="InterPro" id="IPR015422">
    <property type="entry name" value="PyrdxlP-dep_Trfase_small"/>
</dbReference>
<dbReference type="OrthoDB" id="9807885at2"/>
<dbReference type="CDD" id="cd00610">
    <property type="entry name" value="OAT_like"/>
    <property type="match status" value="1"/>
</dbReference>
<gene>
    <name evidence="6" type="ORF">D4N35_012560</name>
</gene>
<protein>
    <submittedName>
        <fullName evidence="6">Aspartate aminotransferase family protein</fullName>
    </submittedName>
</protein>
<name>A0A443IP58_9BACI</name>
<comment type="caution">
    <text evidence="6">The sequence shown here is derived from an EMBL/GenBank/DDBJ whole genome shotgun (WGS) entry which is preliminary data.</text>
</comment>
<dbReference type="InterPro" id="IPR015421">
    <property type="entry name" value="PyrdxlP-dep_Trfase_major"/>
</dbReference>
<dbReference type="Gene3D" id="3.40.640.10">
    <property type="entry name" value="Type I PLP-dependent aspartate aminotransferase-like (Major domain)"/>
    <property type="match status" value="1"/>
</dbReference>
<dbReference type="Gene3D" id="3.90.1150.10">
    <property type="entry name" value="Aspartate Aminotransferase, domain 1"/>
    <property type="match status" value="1"/>
</dbReference>
<dbReference type="PANTHER" id="PTHR43094:SF1">
    <property type="entry name" value="AMINOTRANSFERASE CLASS-III"/>
    <property type="match status" value="1"/>
</dbReference>
<dbReference type="SUPFAM" id="SSF53383">
    <property type="entry name" value="PLP-dependent transferases"/>
    <property type="match status" value="1"/>
</dbReference>
<keyword evidence="2 6" id="KW-0032">Aminotransferase</keyword>
<accession>A0A443IP58</accession>
<dbReference type="RefSeq" id="WP_120074144.1">
    <property type="nucleotide sequence ID" value="NZ_CP126113.1"/>
</dbReference>
<dbReference type="InterPro" id="IPR049704">
    <property type="entry name" value="Aminotrans_3_PPA_site"/>
</dbReference>
<dbReference type="AlphaFoldDB" id="A0A443IP58"/>
<evidence type="ECO:0000256" key="5">
    <source>
        <dbReference type="RuleBase" id="RU003560"/>
    </source>
</evidence>
<dbReference type="GO" id="GO:0008483">
    <property type="term" value="F:transaminase activity"/>
    <property type="evidence" value="ECO:0007669"/>
    <property type="project" value="UniProtKB-KW"/>
</dbReference>
<dbReference type="PANTHER" id="PTHR43094">
    <property type="entry name" value="AMINOTRANSFERASE"/>
    <property type="match status" value="1"/>
</dbReference>
<dbReference type="PIRSF" id="PIRSF000521">
    <property type="entry name" value="Transaminase_4ab_Lys_Orn"/>
    <property type="match status" value="1"/>
</dbReference>
<sequence length="459" mass="50597">MTKSLAANISVEELRELDKKHYLHPITPLKQQQAEGPELIFKSAKGLRITDVQGNEFIDGVSALWNVNVGYGRQELAEVAREQMMNLSYASSFFNQSHENVIRLAEKLAKIAPGKLDVSFFTSGGSESNETAFKIVRHYWKLKGKAEKSKIIALENGYHGVAMGTTSATGVPVFKDMITEVAPGFLHAIPYLTECEKGDKSHPDYERSLRGIIEREGSETIAAVIMEPVQGVGGVNIPPEGYLQAVRDLCDEQNILMITDEIITGFGRTGKMFGVDNWNVVPDLMCVAKGITSGYVQLGAVMLSSEMRDEMTELSDGPMFHGFTYSGHPTACAVALKNIEILETEGLVENSRKLGEKLFQGLKYLEENHQITADARALGLLGAISLFKDRDNREGFDFDLHAATAVVELCRERNLILRPLAFGMEAVAIAPPLIATEQDIDTIIEILSDAIKEFEQKVL</sequence>
<organism evidence="6 7">
    <name type="scientific">Siminovitchia fortis</name>
    <dbReference type="NCBI Taxonomy" id="254758"/>
    <lineage>
        <taxon>Bacteria</taxon>
        <taxon>Bacillati</taxon>
        <taxon>Bacillota</taxon>
        <taxon>Bacilli</taxon>
        <taxon>Bacillales</taxon>
        <taxon>Bacillaceae</taxon>
        <taxon>Siminovitchia</taxon>
    </lineage>
</organism>
<dbReference type="InterPro" id="IPR005814">
    <property type="entry name" value="Aminotrans_3"/>
</dbReference>
<evidence type="ECO:0000313" key="6">
    <source>
        <dbReference type="EMBL" id="RWR07732.1"/>
    </source>
</evidence>
<proteinExistence type="inferred from homology"/>